<comment type="caution">
    <text evidence="5">The sequence shown here is derived from an EMBL/GenBank/DDBJ whole genome shotgun (WGS) entry which is preliminary data.</text>
</comment>
<dbReference type="InterPro" id="IPR002938">
    <property type="entry name" value="FAD-bd"/>
</dbReference>
<evidence type="ECO:0000256" key="2">
    <source>
        <dbReference type="ARBA" id="ARBA00022827"/>
    </source>
</evidence>
<organism evidence="5 6">
    <name type="scientific">Pseudocercospora fuligena</name>
    <dbReference type="NCBI Taxonomy" id="685502"/>
    <lineage>
        <taxon>Eukaryota</taxon>
        <taxon>Fungi</taxon>
        <taxon>Dikarya</taxon>
        <taxon>Ascomycota</taxon>
        <taxon>Pezizomycotina</taxon>
        <taxon>Dothideomycetes</taxon>
        <taxon>Dothideomycetidae</taxon>
        <taxon>Mycosphaerellales</taxon>
        <taxon>Mycosphaerellaceae</taxon>
        <taxon>Pseudocercospora</taxon>
    </lineage>
</organism>
<evidence type="ECO:0000313" key="5">
    <source>
        <dbReference type="EMBL" id="KAF7189291.1"/>
    </source>
</evidence>
<dbReference type="AlphaFoldDB" id="A0A8H6RFV2"/>
<name>A0A8H6RFV2_9PEZI</name>
<dbReference type="PANTHER" id="PTHR46865:SF2">
    <property type="entry name" value="MONOOXYGENASE"/>
    <property type="match status" value="1"/>
</dbReference>
<dbReference type="GO" id="GO:0071949">
    <property type="term" value="F:FAD binding"/>
    <property type="evidence" value="ECO:0007669"/>
    <property type="project" value="InterPro"/>
</dbReference>
<evidence type="ECO:0000313" key="6">
    <source>
        <dbReference type="Proteomes" id="UP000660729"/>
    </source>
</evidence>
<keyword evidence="1" id="KW-0285">Flavoprotein</keyword>
<dbReference type="InterPro" id="IPR036188">
    <property type="entry name" value="FAD/NAD-bd_sf"/>
</dbReference>
<reference evidence="5" key="1">
    <citation type="submission" date="2020-04" db="EMBL/GenBank/DDBJ databases">
        <title>Draft genome resource of the tomato pathogen Pseudocercospora fuligena.</title>
        <authorList>
            <person name="Zaccaron A."/>
        </authorList>
    </citation>
    <scope>NUCLEOTIDE SEQUENCE</scope>
    <source>
        <strain evidence="5">PF001</strain>
    </source>
</reference>
<dbReference type="EMBL" id="JABCIY010000193">
    <property type="protein sequence ID" value="KAF7189291.1"/>
    <property type="molecule type" value="Genomic_DNA"/>
</dbReference>
<dbReference type="Gene3D" id="3.30.9.10">
    <property type="entry name" value="D-Amino Acid Oxidase, subunit A, domain 2"/>
    <property type="match status" value="1"/>
</dbReference>
<dbReference type="Proteomes" id="UP000660729">
    <property type="component" value="Unassembled WGS sequence"/>
</dbReference>
<accession>A0A8H6RFV2</accession>
<keyword evidence="2" id="KW-0274">FAD</keyword>
<evidence type="ECO:0000256" key="1">
    <source>
        <dbReference type="ARBA" id="ARBA00022630"/>
    </source>
</evidence>
<dbReference type="PANTHER" id="PTHR46865">
    <property type="entry name" value="OXIDOREDUCTASE-RELATED"/>
    <property type="match status" value="1"/>
</dbReference>
<proteinExistence type="predicted"/>
<dbReference type="Gene3D" id="3.50.50.60">
    <property type="entry name" value="FAD/NAD(P)-binding domain"/>
    <property type="match status" value="1"/>
</dbReference>
<dbReference type="OrthoDB" id="655030at2759"/>
<evidence type="ECO:0000256" key="3">
    <source>
        <dbReference type="ARBA" id="ARBA00023002"/>
    </source>
</evidence>
<keyword evidence="5" id="KW-0503">Monooxygenase</keyword>
<evidence type="ECO:0000259" key="4">
    <source>
        <dbReference type="Pfam" id="PF01494"/>
    </source>
</evidence>
<keyword evidence="6" id="KW-1185">Reference proteome</keyword>
<dbReference type="SUPFAM" id="SSF51905">
    <property type="entry name" value="FAD/NAD(P)-binding domain"/>
    <property type="match status" value="1"/>
</dbReference>
<sequence length="439" mass="48517">MASTILIVGSGIAGPVLASFLLLSPTSAKDKPKITILERSSQPRSQGQNVDIRGTGLTIIQKLGLEAAVRSSTTGEEGVEFVDDDGAVWSRFAADKSGKVQKGTSDIEILRGQLADICLKRSQSISDEVKASGGTGIEFLYGDYLDSIDQNGEKVHVHFAKSGSSRTFDLVVGADGLQSTTRRLVWGEKAENEHIKKLGWYGGFFSMPSDSTDTLWRRWYHAPERKSIMLRPSHSKGRTTIFMIMNGEHNPKLDEVASSGRKGVQDQKAVITEHFQNAKWQTPRILREMNAADDFYYDMIAQIHMPKWSKGRVVLIADAAHCASPLSGMGTTLALNGAYNLAGALLQHPDNLESALNQYENKMRPFVDRAQKLPLNGKLFYLIHPETSQGLWIMRAIQYFIYMSGIVNVIFRLVGPPAAATEVEEYGFKKVDEMKESSN</sequence>
<protein>
    <submittedName>
        <fullName evidence="5">FAD-dependent monooxygenase asL6</fullName>
    </submittedName>
</protein>
<feature type="domain" description="FAD-binding" evidence="4">
    <location>
        <begin position="4"/>
        <end position="370"/>
    </location>
</feature>
<dbReference type="InterPro" id="IPR051704">
    <property type="entry name" value="FAD_aromatic-hydroxylase"/>
</dbReference>
<dbReference type="Pfam" id="PF01494">
    <property type="entry name" value="FAD_binding_3"/>
    <property type="match status" value="1"/>
</dbReference>
<gene>
    <name evidence="5" type="ORF">HII31_09444</name>
</gene>
<dbReference type="GO" id="GO:0004497">
    <property type="term" value="F:monooxygenase activity"/>
    <property type="evidence" value="ECO:0007669"/>
    <property type="project" value="UniProtKB-KW"/>
</dbReference>
<keyword evidence="3" id="KW-0560">Oxidoreductase</keyword>
<dbReference type="PRINTS" id="PR00420">
    <property type="entry name" value="RNGMNOXGNASE"/>
</dbReference>